<dbReference type="CDD" id="cd06445">
    <property type="entry name" value="ATase"/>
    <property type="match status" value="1"/>
</dbReference>
<dbReference type="PANTHER" id="PTHR10815">
    <property type="entry name" value="METHYLATED-DNA--PROTEIN-CYSTEINE METHYLTRANSFERASE"/>
    <property type="match status" value="1"/>
</dbReference>
<evidence type="ECO:0000256" key="5">
    <source>
        <dbReference type="ARBA" id="ARBA00022679"/>
    </source>
</evidence>
<comment type="function">
    <text evidence="9">Involved in the cellular defense against the biological effects of O6-methylguanine (O6-MeG) and O4-methylthymine (O4-MeT) in DNA. Repairs the methylated nucleobase in DNA by stoichiometrically transferring the methyl group to a cysteine residue in the enzyme. This is a suicide reaction: the enzyme is irreversibly inactivated.</text>
</comment>
<dbReference type="RefSeq" id="WP_076767130.1">
    <property type="nucleotide sequence ID" value="NZ_MSFI01000023.1"/>
</dbReference>
<dbReference type="EMBL" id="MSFI01000023">
    <property type="protein sequence ID" value="OMP66198.1"/>
    <property type="molecule type" value="Genomic_DNA"/>
</dbReference>
<evidence type="ECO:0000259" key="10">
    <source>
        <dbReference type="Pfam" id="PF01035"/>
    </source>
</evidence>
<dbReference type="GO" id="GO:0032259">
    <property type="term" value="P:methylation"/>
    <property type="evidence" value="ECO:0007669"/>
    <property type="project" value="UniProtKB-KW"/>
</dbReference>
<dbReference type="PROSITE" id="PS00374">
    <property type="entry name" value="MGMT"/>
    <property type="match status" value="1"/>
</dbReference>
<evidence type="ECO:0000256" key="2">
    <source>
        <dbReference type="ARBA" id="ARBA00008711"/>
    </source>
</evidence>
<dbReference type="AlphaFoldDB" id="A0A1V2A5B9"/>
<evidence type="ECO:0000256" key="6">
    <source>
        <dbReference type="ARBA" id="ARBA00022763"/>
    </source>
</evidence>
<name>A0A1V2A5B9_9BACI</name>
<dbReference type="STRING" id="1714355.BTO28_13475"/>
<dbReference type="InterPro" id="IPR036217">
    <property type="entry name" value="MethylDNA_cys_MeTrfase_DNAb"/>
</dbReference>
<keyword evidence="6 9" id="KW-0227">DNA damage</keyword>
<evidence type="ECO:0000256" key="7">
    <source>
        <dbReference type="ARBA" id="ARBA00023204"/>
    </source>
</evidence>
<comment type="caution">
    <text evidence="12">The sequence shown here is derived from an EMBL/GenBank/DDBJ whole genome shotgun (WGS) entry which is preliminary data.</text>
</comment>
<sequence>MKFVKLDSPIGPLSIVRSEKGICSVNFYHMIESTELTLDEQDALLQKAAVQLSQYFNRERHVFDLTLDIKGTLFQENVWRALCSIPFGKTVSYQEIAVMCGNHKAVRAVGQANKRNPVPIIIPCHRVIGKNKSMTGYSGKEIDKKMRLLQLEGAL</sequence>
<dbReference type="Pfam" id="PF02870">
    <property type="entry name" value="Methyltransf_1N"/>
    <property type="match status" value="1"/>
</dbReference>
<organism evidence="12 13">
    <name type="scientific">Domibacillus epiphyticus</name>
    <dbReference type="NCBI Taxonomy" id="1714355"/>
    <lineage>
        <taxon>Bacteria</taxon>
        <taxon>Bacillati</taxon>
        <taxon>Bacillota</taxon>
        <taxon>Bacilli</taxon>
        <taxon>Bacillales</taxon>
        <taxon>Bacillaceae</taxon>
        <taxon>Domibacillus</taxon>
    </lineage>
</organism>
<evidence type="ECO:0000256" key="9">
    <source>
        <dbReference type="HAMAP-Rule" id="MF_00772"/>
    </source>
</evidence>
<comment type="catalytic activity">
    <reaction evidence="1 9">
        <text>a 4-O-methyl-thymidine in DNA + L-cysteinyl-[protein] = a thymidine in DNA + S-methyl-L-cysteinyl-[protein]</text>
        <dbReference type="Rhea" id="RHEA:53428"/>
        <dbReference type="Rhea" id="RHEA-COMP:10131"/>
        <dbReference type="Rhea" id="RHEA-COMP:10132"/>
        <dbReference type="Rhea" id="RHEA-COMP:13555"/>
        <dbReference type="Rhea" id="RHEA-COMP:13556"/>
        <dbReference type="ChEBI" id="CHEBI:29950"/>
        <dbReference type="ChEBI" id="CHEBI:82612"/>
        <dbReference type="ChEBI" id="CHEBI:137386"/>
        <dbReference type="ChEBI" id="CHEBI:137387"/>
        <dbReference type="EC" id="2.1.1.63"/>
    </reaction>
</comment>
<dbReference type="FunFam" id="1.10.10.10:FF:000214">
    <property type="entry name" value="Methylated-DNA--protein-cysteine methyltransferase"/>
    <property type="match status" value="1"/>
</dbReference>
<evidence type="ECO:0000256" key="4">
    <source>
        <dbReference type="ARBA" id="ARBA00022603"/>
    </source>
</evidence>
<dbReference type="InterPro" id="IPR014048">
    <property type="entry name" value="MethylDNA_cys_MeTrfase_DNA-bd"/>
</dbReference>
<dbReference type="Pfam" id="PF01035">
    <property type="entry name" value="DNA_binding_1"/>
    <property type="match status" value="1"/>
</dbReference>
<feature type="domain" description="Methylated-DNA-[protein]-cysteine S-methyltransferase DNA binding" evidence="10">
    <location>
        <begin position="74"/>
        <end position="154"/>
    </location>
</feature>
<dbReference type="InterPro" id="IPR036631">
    <property type="entry name" value="MGMT_N_sf"/>
</dbReference>
<feature type="active site" description="Nucleophile; methyl group acceptor" evidence="9">
    <location>
        <position position="124"/>
    </location>
</feature>
<accession>A0A1V2A5B9</accession>
<evidence type="ECO:0000256" key="3">
    <source>
        <dbReference type="ARBA" id="ARBA00022490"/>
    </source>
</evidence>
<dbReference type="Proteomes" id="UP000188613">
    <property type="component" value="Unassembled WGS sequence"/>
</dbReference>
<dbReference type="NCBIfam" id="TIGR00589">
    <property type="entry name" value="ogt"/>
    <property type="match status" value="1"/>
</dbReference>
<dbReference type="Gene3D" id="1.10.10.10">
    <property type="entry name" value="Winged helix-like DNA-binding domain superfamily/Winged helix DNA-binding domain"/>
    <property type="match status" value="1"/>
</dbReference>
<dbReference type="InterPro" id="IPR036388">
    <property type="entry name" value="WH-like_DNA-bd_sf"/>
</dbReference>
<keyword evidence="7 9" id="KW-0234">DNA repair</keyword>
<keyword evidence="5 9" id="KW-0808">Transferase</keyword>
<dbReference type="SUPFAM" id="SSF53155">
    <property type="entry name" value="Methylated DNA-protein cysteine methyltransferase domain"/>
    <property type="match status" value="1"/>
</dbReference>
<gene>
    <name evidence="12" type="ORF">BTO28_13475</name>
</gene>
<dbReference type="Gene3D" id="3.30.160.70">
    <property type="entry name" value="Methylated DNA-protein cysteine methyltransferase domain"/>
    <property type="match status" value="1"/>
</dbReference>
<dbReference type="InterPro" id="IPR008332">
    <property type="entry name" value="MethylG_MeTrfase_N"/>
</dbReference>
<dbReference type="HAMAP" id="MF_00772">
    <property type="entry name" value="OGT"/>
    <property type="match status" value="1"/>
</dbReference>
<dbReference type="GO" id="GO:0006307">
    <property type="term" value="P:DNA alkylation repair"/>
    <property type="evidence" value="ECO:0007669"/>
    <property type="project" value="UniProtKB-UniRule"/>
</dbReference>
<evidence type="ECO:0000256" key="1">
    <source>
        <dbReference type="ARBA" id="ARBA00001286"/>
    </source>
</evidence>
<keyword evidence="13" id="KW-1185">Reference proteome</keyword>
<dbReference type="InterPro" id="IPR001497">
    <property type="entry name" value="MethylDNA_cys_MeTrfase_AS"/>
</dbReference>
<dbReference type="PANTHER" id="PTHR10815:SF5">
    <property type="entry name" value="METHYLATED-DNA--PROTEIN-CYSTEINE METHYLTRANSFERASE"/>
    <property type="match status" value="1"/>
</dbReference>
<evidence type="ECO:0000313" key="12">
    <source>
        <dbReference type="EMBL" id="OMP66198.1"/>
    </source>
</evidence>
<keyword evidence="3 9" id="KW-0963">Cytoplasm</keyword>
<keyword evidence="4 9" id="KW-0489">Methyltransferase</keyword>
<dbReference type="SUPFAM" id="SSF46767">
    <property type="entry name" value="Methylated DNA-protein cysteine methyltransferase, C-terminal domain"/>
    <property type="match status" value="1"/>
</dbReference>
<evidence type="ECO:0000256" key="8">
    <source>
        <dbReference type="ARBA" id="ARBA00049348"/>
    </source>
</evidence>
<comment type="similarity">
    <text evidence="2 9">Belongs to the MGMT family.</text>
</comment>
<proteinExistence type="inferred from homology"/>
<comment type="subcellular location">
    <subcellularLocation>
        <location evidence="9">Cytoplasm</location>
    </subcellularLocation>
</comment>
<reference evidence="12 13" key="1">
    <citation type="submission" date="2016-12" db="EMBL/GenBank/DDBJ databases">
        <title>Domibacillus sp. SAB 38T whole genome sequencing.</title>
        <authorList>
            <person name="Verma A."/>
            <person name="Ojha A.K."/>
            <person name="Krishnamurthi S."/>
        </authorList>
    </citation>
    <scope>NUCLEOTIDE SEQUENCE [LARGE SCALE GENOMIC DNA]</scope>
    <source>
        <strain evidence="12 13">SAB 38</strain>
    </source>
</reference>
<comment type="catalytic activity">
    <reaction evidence="8 9">
        <text>a 6-O-methyl-2'-deoxyguanosine in DNA + L-cysteinyl-[protein] = S-methyl-L-cysteinyl-[protein] + a 2'-deoxyguanosine in DNA</text>
        <dbReference type="Rhea" id="RHEA:24000"/>
        <dbReference type="Rhea" id="RHEA-COMP:10131"/>
        <dbReference type="Rhea" id="RHEA-COMP:10132"/>
        <dbReference type="Rhea" id="RHEA-COMP:11367"/>
        <dbReference type="Rhea" id="RHEA-COMP:11368"/>
        <dbReference type="ChEBI" id="CHEBI:29950"/>
        <dbReference type="ChEBI" id="CHEBI:82612"/>
        <dbReference type="ChEBI" id="CHEBI:85445"/>
        <dbReference type="ChEBI" id="CHEBI:85448"/>
        <dbReference type="EC" id="2.1.1.63"/>
    </reaction>
</comment>
<dbReference type="GO" id="GO:0005737">
    <property type="term" value="C:cytoplasm"/>
    <property type="evidence" value="ECO:0007669"/>
    <property type="project" value="UniProtKB-SubCell"/>
</dbReference>
<dbReference type="InterPro" id="IPR023546">
    <property type="entry name" value="MGMT"/>
</dbReference>
<comment type="miscellaneous">
    <text evidence="9">This enzyme catalyzes only one turnover and therefore is not strictly catalytic. According to one definition, an enzyme is a biocatalyst that acts repeatedly and over many reaction cycles.</text>
</comment>
<dbReference type="EC" id="2.1.1.63" evidence="9"/>
<feature type="domain" description="Methylguanine DNA methyltransferase ribonuclease-like" evidence="11">
    <location>
        <begin position="5"/>
        <end position="69"/>
    </location>
</feature>
<protein>
    <recommendedName>
        <fullName evidence="9">Methylated-DNA--protein-cysteine methyltransferase</fullName>
        <ecNumber evidence="9">2.1.1.63</ecNumber>
    </recommendedName>
    <alternativeName>
        <fullName evidence="9">6-O-methylguanine-DNA methyltransferase</fullName>
        <shortName evidence="9">MGMT</shortName>
    </alternativeName>
    <alternativeName>
        <fullName evidence="9">O-6-methylguanine-DNA-alkyltransferase</fullName>
    </alternativeName>
</protein>
<evidence type="ECO:0000313" key="13">
    <source>
        <dbReference type="Proteomes" id="UP000188613"/>
    </source>
</evidence>
<dbReference type="GO" id="GO:0003908">
    <property type="term" value="F:methylated-DNA-[protein]-cysteine S-methyltransferase activity"/>
    <property type="evidence" value="ECO:0007669"/>
    <property type="project" value="UniProtKB-UniRule"/>
</dbReference>
<dbReference type="OrthoDB" id="9802228at2"/>
<evidence type="ECO:0000259" key="11">
    <source>
        <dbReference type="Pfam" id="PF02870"/>
    </source>
</evidence>